<protein>
    <submittedName>
        <fullName evidence="3">TIGR03086 family protein</fullName>
    </submittedName>
</protein>
<dbReference type="RefSeq" id="WP_165300581.1">
    <property type="nucleotide sequence ID" value="NZ_JAAKZZ010000245.1"/>
</dbReference>
<feature type="domain" description="Mycothiol-dependent maleylpyruvate isomerase metal-binding" evidence="2">
    <location>
        <begin position="20"/>
        <end position="136"/>
    </location>
</feature>
<dbReference type="InterPro" id="IPR034660">
    <property type="entry name" value="DinB/YfiT-like"/>
</dbReference>
<dbReference type="AlphaFoldDB" id="A0A6G4X221"/>
<dbReference type="InterPro" id="IPR024344">
    <property type="entry name" value="MDMPI_metal-binding"/>
</dbReference>
<evidence type="ECO:0000313" key="4">
    <source>
        <dbReference type="Proteomes" id="UP000477722"/>
    </source>
</evidence>
<dbReference type="InterPro" id="IPR017520">
    <property type="entry name" value="CHP03086"/>
</dbReference>
<proteinExistence type="predicted"/>
<dbReference type="EMBL" id="JAAKZZ010000245">
    <property type="protein sequence ID" value="NGO70930.1"/>
    <property type="molecule type" value="Genomic_DNA"/>
</dbReference>
<sequence>MDQAGGAGELLERAVGYALGTARLVTPQALGRPTPCAAWDLGSLMAHLDDSLAALHEGFDVGTIALAPAGPAPPGSPGGDGDPGAAFRRRAARLLGAWAAAGPADRLIAIADAPLTAEAVSLTGALELAVHGWDIARATGQRDRPVPDPLARELLPVAHQLVPHPGTRHPLFAPEIRLPPGAPPGDRLVAFLGRDPG</sequence>
<accession>A0A6G4X221</accession>
<dbReference type="InterPro" id="IPR017517">
    <property type="entry name" value="Maleyloyr_isom"/>
</dbReference>
<dbReference type="GO" id="GO:0046872">
    <property type="term" value="F:metal ion binding"/>
    <property type="evidence" value="ECO:0007669"/>
    <property type="project" value="InterPro"/>
</dbReference>
<dbReference type="NCBIfam" id="TIGR03086">
    <property type="entry name" value="TIGR03086 family metal-binding protein"/>
    <property type="match status" value="1"/>
</dbReference>
<evidence type="ECO:0000256" key="1">
    <source>
        <dbReference type="SAM" id="MobiDB-lite"/>
    </source>
</evidence>
<dbReference type="Gene3D" id="1.20.120.450">
    <property type="entry name" value="dinb family like domain"/>
    <property type="match status" value="1"/>
</dbReference>
<evidence type="ECO:0000259" key="2">
    <source>
        <dbReference type="Pfam" id="PF11716"/>
    </source>
</evidence>
<dbReference type="Pfam" id="PF11716">
    <property type="entry name" value="MDMPI_N"/>
    <property type="match status" value="1"/>
</dbReference>
<gene>
    <name evidence="3" type="ORF">G5C65_21735</name>
</gene>
<dbReference type="SUPFAM" id="SSF109854">
    <property type="entry name" value="DinB/YfiT-like putative metalloenzymes"/>
    <property type="match status" value="1"/>
</dbReference>
<keyword evidence="4" id="KW-1185">Reference proteome</keyword>
<name>A0A6G4X221_9ACTN</name>
<reference evidence="3 4" key="1">
    <citation type="submission" date="2020-02" db="EMBL/GenBank/DDBJ databases">
        <title>Whole-genome analyses of novel actinobacteria.</title>
        <authorList>
            <person name="Sahin N."/>
            <person name="Tatar D."/>
        </authorList>
    </citation>
    <scope>NUCLEOTIDE SEQUENCE [LARGE SCALE GENOMIC DNA]</scope>
    <source>
        <strain evidence="3 4">SB3404</strain>
    </source>
</reference>
<feature type="region of interest" description="Disordered" evidence="1">
    <location>
        <begin position="66"/>
        <end position="85"/>
    </location>
</feature>
<dbReference type="Proteomes" id="UP000477722">
    <property type="component" value="Unassembled WGS sequence"/>
</dbReference>
<dbReference type="NCBIfam" id="TIGR03083">
    <property type="entry name" value="maleylpyruvate isomerase family mycothiol-dependent enzyme"/>
    <property type="match status" value="1"/>
</dbReference>
<evidence type="ECO:0000313" key="3">
    <source>
        <dbReference type="EMBL" id="NGO70930.1"/>
    </source>
</evidence>
<comment type="caution">
    <text evidence="3">The sequence shown here is derived from an EMBL/GenBank/DDBJ whole genome shotgun (WGS) entry which is preliminary data.</text>
</comment>
<organism evidence="3 4">
    <name type="scientific">Streptomyces boncukensis</name>
    <dbReference type="NCBI Taxonomy" id="2711219"/>
    <lineage>
        <taxon>Bacteria</taxon>
        <taxon>Bacillati</taxon>
        <taxon>Actinomycetota</taxon>
        <taxon>Actinomycetes</taxon>
        <taxon>Kitasatosporales</taxon>
        <taxon>Streptomycetaceae</taxon>
        <taxon>Streptomyces</taxon>
    </lineage>
</organism>